<evidence type="ECO:0008006" key="4">
    <source>
        <dbReference type="Google" id="ProtNLM"/>
    </source>
</evidence>
<dbReference type="Proteomes" id="UP000281118">
    <property type="component" value="Unassembled WGS sequence"/>
</dbReference>
<evidence type="ECO:0000313" key="2">
    <source>
        <dbReference type="EMBL" id="RUR71251.1"/>
    </source>
</evidence>
<protein>
    <recommendedName>
        <fullName evidence="4">Prepilin-type cleavage/methylation domain-containing protein</fullName>
    </recommendedName>
</protein>
<keyword evidence="1" id="KW-0732">Signal</keyword>
<evidence type="ECO:0000313" key="3">
    <source>
        <dbReference type="Proteomes" id="UP000281118"/>
    </source>
</evidence>
<comment type="caution">
    <text evidence="2">The sequence shown here is derived from an EMBL/GenBank/DDBJ whole genome shotgun (WGS) entry which is preliminary data.</text>
</comment>
<feature type="signal peptide" evidence="1">
    <location>
        <begin position="1"/>
        <end position="20"/>
    </location>
</feature>
<accession>A0A3S0ZEE7</accession>
<gene>
    <name evidence="2" type="ORF">EJP67_29825</name>
</gene>
<evidence type="ECO:0000256" key="1">
    <source>
        <dbReference type="SAM" id="SignalP"/>
    </source>
</evidence>
<name>A0A3S0ZEE7_9BURK</name>
<dbReference type="EMBL" id="RXFT01000019">
    <property type="protein sequence ID" value="RUR71251.1"/>
    <property type="molecule type" value="Genomic_DNA"/>
</dbReference>
<organism evidence="2 3">
    <name type="scientific">Variovorax guangxiensis</name>
    <dbReference type="NCBI Taxonomy" id="1775474"/>
    <lineage>
        <taxon>Bacteria</taxon>
        <taxon>Pseudomonadati</taxon>
        <taxon>Pseudomonadota</taxon>
        <taxon>Betaproteobacteria</taxon>
        <taxon>Burkholderiales</taxon>
        <taxon>Comamonadaceae</taxon>
        <taxon>Variovorax</taxon>
    </lineage>
</organism>
<proteinExistence type="predicted"/>
<dbReference type="AlphaFoldDB" id="A0A3S0ZEE7"/>
<feature type="chain" id="PRO_5018645576" description="Prepilin-type cleavage/methylation domain-containing protein" evidence="1">
    <location>
        <begin position="21"/>
        <end position="124"/>
    </location>
</feature>
<reference evidence="2 3" key="1">
    <citation type="submission" date="2018-12" db="EMBL/GenBank/DDBJ databases">
        <title>The genome sequences of Variovorax guangxiensis DSM 27352.</title>
        <authorList>
            <person name="Gao J."/>
            <person name="Sun J."/>
        </authorList>
    </citation>
    <scope>NUCLEOTIDE SEQUENCE [LARGE SCALE GENOMIC DNA]</scope>
    <source>
        <strain evidence="2 3">DSM 27352</strain>
    </source>
</reference>
<dbReference type="RefSeq" id="WP_126025334.1">
    <property type="nucleotide sequence ID" value="NZ_RXFT01000019.1"/>
</dbReference>
<sequence>MLLEALVATILVGSFGFALAYAAARSAAAQRTGNAQNLAVGALRSQLQATGFADGCPDAGNNQTSLQLTLAEGIELKSVDRSCSIAESTVTASGVSKTVKVPHVEFRAVDPVRFGSSDPLLLKN</sequence>